<protein>
    <submittedName>
        <fullName evidence="4">Zinc finger CCHC-type superfamily</fullName>
    </submittedName>
</protein>
<name>A0A8T2DA07_9BRAS</name>
<dbReference type="Proteomes" id="UP000694240">
    <property type="component" value="Chromosome 5"/>
</dbReference>
<keyword evidence="1" id="KW-0862">Zinc</keyword>
<evidence type="ECO:0000313" key="4">
    <source>
        <dbReference type="EMBL" id="KAG7603871.1"/>
    </source>
</evidence>
<proteinExistence type="predicted"/>
<feature type="non-terminal residue" evidence="4">
    <location>
        <position position="1"/>
    </location>
</feature>
<keyword evidence="1" id="KW-0479">Metal-binding</keyword>
<keyword evidence="1" id="KW-0863">Zinc-finger</keyword>
<sequence>ASKFTLNQERDYDRGRTKASYNNDRGRNDFDPRGCYTCGKLGHFARVCPVVTQPTAAYVTCYSCGEEGHRSNVCPSKKTGQVNPKGHCYWCGSQDH</sequence>
<evidence type="ECO:0000313" key="5">
    <source>
        <dbReference type="Proteomes" id="UP000694240"/>
    </source>
</evidence>
<dbReference type="InterPro" id="IPR001878">
    <property type="entry name" value="Znf_CCHC"/>
</dbReference>
<evidence type="ECO:0000259" key="3">
    <source>
        <dbReference type="PROSITE" id="PS50158"/>
    </source>
</evidence>
<dbReference type="SMART" id="SM00343">
    <property type="entry name" value="ZnF_C2HC"/>
    <property type="match status" value="2"/>
</dbReference>
<dbReference type="Pfam" id="PF00098">
    <property type="entry name" value="zf-CCHC"/>
    <property type="match status" value="2"/>
</dbReference>
<feature type="non-terminal residue" evidence="4">
    <location>
        <position position="96"/>
    </location>
</feature>
<feature type="domain" description="CCHC-type" evidence="3">
    <location>
        <begin position="61"/>
        <end position="76"/>
    </location>
</feature>
<feature type="region of interest" description="Disordered" evidence="2">
    <location>
        <begin position="1"/>
        <end position="25"/>
    </location>
</feature>
<comment type="caution">
    <text evidence="4">The sequence shown here is derived from an EMBL/GenBank/DDBJ whole genome shotgun (WGS) entry which is preliminary data.</text>
</comment>
<feature type="domain" description="CCHC-type" evidence="3">
    <location>
        <begin position="35"/>
        <end position="49"/>
    </location>
</feature>
<gene>
    <name evidence="4" type="ORF">ISN45_At05g029240</name>
</gene>
<dbReference type="PROSITE" id="PS50158">
    <property type="entry name" value="ZF_CCHC"/>
    <property type="match status" value="2"/>
</dbReference>
<dbReference type="AlphaFoldDB" id="A0A8T2DA07"/>
<keyword evidence="5" id="KW-1185">Reference proteome</keyword>
<dbReference type="GO" id="GO:0003676">
    <property type="term" value="F:nucleic acid binding"/>
    <property type="evidence" value="ECO:0007669"/>
    <property type="project" value="InterPro"/>
</dbReference>
<evidence type="ECO:0000256" key="2">
    <source>
        <dbReference type="SAM" id="MobiDB-lite"/>
    </source>
</evidence>
<dbReference type="GO" id="GO:0008270">
    <property type="term" value="F:zinc ion binding"/>
    <property type="evidence" value="ECO:0007669"/>
    <property type="project" value="UniProtKB-KW"/>
</dbReference>
<organism evidence="4 5">
    <name type="scientific">Arabidopsis thaliana x Arabidopsis arenosa</name>
    <dbReference type="NCBI Taxonomy" id="1240361"/>
    <lineage>
        <taxon>Eukaryota</taxon>
        <taxon>Viridiplantae</taxon>
        <taxon>Streptophyta</taxon>
        <taxon>Embryophyta</taxon>
        <taxon>Tracheophyta</taxon>
        <taxon>Spermatophyta</taxon>
        <taxon>Magnoliopsida</taxon>
        <taxon>eudicotyledons</taxon>
        <taxon>Gunneridae</taxon>
        <taxon>Pentapetalae</taxon>
        <taxon>rosids</taxon>
        <taxon>malvids</taxon>
        <taxon>Brassicales</taxon>
        <taxon>Brassicaceae</taxon>
        <taxon>Camelineae</taxon>
        <taxon>Arabidopsis</taxon>
    </lineage>
</organism>
<reference evidence="4 5" key="1">
    <citation type="submission" date="2020-12" db="EMBL/GenBank/DDBJ databases">
        <title>Concerted genomic and epigenomic changes stabilize Arabidopsis allopolyploids.</title>
        <authorList>
            <person name="Chen Z."/>
        </authorList>
    </citation>
    <scope>NUCLEOTIDE SEQUENCE [LARGE SCALE GENOMIC DNA]</scope>
    <source>
        <strain evidence="4">Allo738</strain>
        <tissue evidence="4">Leaf</tissue>
    </source>
</reference>
<accession>A0A8T2DA07</accession>
<evidence type="ECO:0000256" key="1">
    <source>
        <dbReference type="PROSITE-ProRule" id="PRU00047"/>
    </source>
</evidence>
<dbReference type="EMBL" id="JAEFBK010000005">
    <property type="protein sequence ID" value="KAG7603871.1"/>
    <property type="molecule type" value="Genomic_DNA"/>
</dbReference>